<dbReference type="InterPro" id="IPR000415">
    <property type="entry name" value="Nitroreductase-like"/>
</dbReference>
<accession>A0A9D9D8R9</accession>
<evidence type="ECO:0000259" key="4">
    <source>
        <dbReference type="Pfam" id="PF00881"/>
    </source>
</evidence>
<dbReference type="CDD" id="cd02062">
    <property type="entry name" value="Nitro_FMN_reductase"/>
    <property type="match status" value="1"/>
</dbReference>
<evidence type="ECO:0000256" key="2">
    <source>
        <dbReference type="ARBA" id="ARBA00022643"/>
    </source>
</evidence>
<dbReference type="GO" id="GO:0016491">
    <property type="term" value="F:oxidoreductase activity"/>
    <property type="evidence" value="ECO:0007669"/>
    <property type="project" value="UniProtKB-KW"/>
</dbReference>
<evidence type="ECO:0000313" key="5">
    <source>
        <dbReference type="EMBL" id="MBO8414003.1"/>
    </source>
</evidence>
<dbReference type="PANTHER" id="PTHR23026:SF90">
    <property type="entry name" value="IODOTYROSINE DEIODINASE 1"/>
    <property type="match status" value="1"/>
</dbReference>
<proteinExistence type="predicted"/>
<evidence type="ECO:0000313" key="6">
    <source>
        <dbReference type="Proteomes" id="UP000823629"/>
    </source>
</evidence>
<keyword evidence="2" id="KW-0288">FMN</keyword>
<reference evidence="5" key="2">
    <citation type="journal article" date="2021" name="PeerJ">
        <title>Extensive microbial diversity within the chicken gut microbiome revealed by metagenomics and culture.</title>
        <authorList>
            <person name="Gilroy R."/>
            <person name="Ravi A."/>
            <person name="Getino M."/>
            <person name="Pursley I."/>
            <person name="Horton D.L."/>
            <person name="Alikhan N.F."/>
            <person name="Baker D."/>
            <person name="Gharbi K."/>
            <person name="Hall N."/>
            <person name="Watson M."/>
            <person name="Adriaenssens E.M."/>
            <person name="Foster-Nyarko E."/>
            <person name="Jarju S."/>
            <person name="Secka A."/>
            <person name="Antonio M."/>
            <person name="Oren A."/>
            <person name="Chaudhuri R.R."/>
            <person name="La Ragione R."/>
            <person name="Hildebrand F."/>
            <person name="Pallen M.J."/>
        </authorList>
    </citation>
    <scope>NUCLEOTIDE SEQUENCE</scope>
    <source>
        <strain evidence="5">1748</strain>
    </source>
</reference>
<dbReference type="EMBL" id="JADING010000018">
    <property type="protein sequence ID" value="MBO8414003.1"/>
    <property type="molecule type" value="Genomic_DNA"/>
</dbReference>
<dbReference type="InterPro" id="IPR029479">
    <property type="entry name" value="Nitroreductase"/>
</dbReference>
<comment type="caution">
    <text evidence="5">The sequence shown here is derived from an EMBL/GenBank/DDBJ whole genome shotgun (WGS) entry which is preliminary data.</text>
</comment>
<reference evidence="5" key="1">
    <citation type="submission" date="2020-10" db="EMBL/GenBank/DDBJ databases">
        <authorList>
            <person name="Gilroy R."/>
        </authorList>
    </citation>
    <scope>NUCLEOTIDE SEQUENCE</scope>
    <source>
        <strain evidence="5">1748</strain>
    </source>
</reference>
<keyword evidence="1" id="KW-0285">Flavoprotein</keyword>
<dbReference type="AlphaFoldDB" id="A0A9D9D8R9"/>
<dbReference type="Proteomes" id="UP000823629">
    <property type="component" value="Unassembled WGS sequence"/>
</dbReference>
<feature type="domain" description="Nitroreductase" evidence="4">
    <location>
        <begin position="67"/>
        <end position="150"/>
    </location>
</feature>
<dbReference type="SUPFAM" id="SSF55469">
    <property type="entry name" value="FMN-dependent nitroreductase-like"/>
    <property type="match status" value="1"/>
</dbReference>
<name>A0A9D9D8R9_9BACL</name>
<keyword evidence="3" id="KW-0560">Oxidoreductase</keyword>
<gene>
    <name evidence="5" type="ORF">IAC78_00765</name>
</gene>
<evidence type="ECO:0000256" key="1">
    <source>
        <dbReference type="ARBA" id="ARBA00022630"/>
    </source>
</evidence>
<evidence type="ECO:0000256" key="3">
    <source>
        <dbReference type="ARBA" id="ARBA00023002"/>
    </source>
</evidence>
<dbReference type="Gene3D" id="3.40.109.10">
    <property type="entry name" value="NADH Oxidase"/>
    <property type="match status" value="1"/>
</dbReference>
<protein>
    <submittedName>
        <fullName evidence="5">Nitroreductase family protein</fullName>
    </submittedName>
</protein>
<dbReference type="PANTHER" id="PTHR23026">
    <property type="entry name" value="NADPH NITROREDUCTASE"/>
    <property type="match status" value="1"/>
</dbReference>
<dbReference type="InterPro" id="IPR050627">
    <property type="entry name" value="Nitroreductase/BluB"/>
</dbReference>
<dbReference type="Pfam" id="PF00881">
    <property type="entry name" value="Nitroreductase"/>
    <property type="match status" value="1"/>
</dbReference>
<sequence length="154" mass="16913">MERKQVEEIISSRKSVRSFSNDKVELEDIATIVNCGLKAPCARGIHAGHIYSFIKGEAKYNRLVKYASDETGRDPFYGGNVILVVAMDPSSLYPDLDGAAIIENMLLAASMLGLGACWINSPRKFLNEHPNYKTELGIDTNNKVIASIVVSHKA</sequence>
<organism evidence="5 6">
    <name type="scientific">Candidatus Scatoplasma merdavium</name>
    <dbReference type="NCBI Taxonomy" id="2840932"/>
    <lineage>
        <taxon>Bacteria</taxon>
        <taxon>Bacillati</taxon>
        <taxon>Bacillota</taxon>
        <taxon>Bacilli</taxon>
        <taxon>Bacillales</taxon>
        <taxon>Candidatus Scatoplasma</taxon>
    </lineage>
</organism>